<evidence type="ECO:0000313" key="2">
    <source>
        <dbReference type="EMBL" id="MFD1676719.1"/>
    </source>
</evidence>
<sequence>MRFKRLGSVRKLIRKMLPTIETNVETSTWLHLSAVSTFASMLAMRRGQDSEIAAIAGLLHDYYFYKTGIKDFPGPNSADAVRPIIRGMQIFTDEELTVILRSIFYQEDRHQIHGPYEEIIKDAVLLQAYFQDTRKKPSKTDIHRLRNVFVELEISDERIGTESKIDQKMMNLNFEDRRLMLADFSEMLAGQNIIGIPEDARYREI</sequence>
<dbReference type="RefSeq" id="WP_377944624.1">
    <property type="nucleotide sequence ID" value="NZ_JBHUCX010000074.1"/>
</dbReference>
<reference evidence="3" key="1">
    <citation type="journal article" date="2019" name="Int. J. Syst. Evol. Microbiol.">
        <title>The Global Catalogue of Microorganisms (GCM) 10K type strain sequencing project: providing services to taxonomists for standard genome sequencing and annotation.</title>
        <authorList>
            <consortium name="The Broad Institute Genomics Platform"/>
            <consortium name="The Broad Institute Genome Sequencing Center for Infectious Disease"/>
            <person name="Wu L."/>
            <person name="Ma J."/>
        </authorList>
    </citation>
    <scope>NUCLEOTIDE SEQUENCE [LARGE SCALE GENOMIC DNA]</scope>
    <source>
        <strain evidence="3">CGMCC 1.12286</strain>
    </source>
</reference>
<evidence type="ECO:0000313" key="3">
    <source>
        <dbReference type="Proteomes" id="UP001597079"/>
    </source>
</evidence>
<dbReference type="SUPFAM" id="SSF109604">
    <property type="entry name" value="HD-domain/PDEase-like"/>
    <property type="match status" value="1"/>
</dbReference>
<accession>A0ABW4JLH6</accession>
<keyword evidence="3" id="KW-1185">Reference proteome</keyword>
<comment type="caution">
    <text evidence="2">The sequence shown here is derived from an EMBL/GenBank/DDBJ whole genome shotgun (WGS) entry which is preliminary data.</text>
</comment>
<gene>
    <name evidence="2" type="ORF">ACFSB2_18760</name>
</gene>
<protein>
    <submittedName>
        <fullName evidence="2">HD domain-containing protein</fullName>
    </submittedName>
</protein>
<dbReference type="Gene3D" id="1.10.3210.10">
    <property type="entry name" value="Hypothetical protein af1432"/>
    <property type="match status" value="1"/>
</dbReference>
<feature type="domain" description="HD" evidence="1">
    <location>
        <begin position="31"/>
        <end position="110"/>
    </location>
</feature>
<evidence type="ECO:0000259" key="1">
    <source>
        <dbReference type="Pfam" id="PF01966"/>
    </source>
</evidence>
<name>A0ABW4JLH6_9BACL</name>
<organism evidence="2 3">
    <name type="scientific">Alicyclobacillus fodiniaquatilis</name>
    <dbReference type="NCBI Taxonomy" id="1661150"/>
    <lineage>
        <taxon>Bacteria</taxon>
        <taxon>Bacillati</taxon>
        <taxon>Bacillota</taxon>
        <taxon>Bacilli</taxon>
        <taxon>Bacillales</taxon>
        <taxon>Alicyclobacillaceae</taxon>
        <taxon>Alicyclobacillus</taxon>
    </lineage>
</organism>
<dbReference type="Proteomes" id="UP001597079">
    <property type="component" value="Unassembled WGS sequence"/>
</dbReference>
<dbReference type="EMBL" id="JBHUCX010000074">
    <property type="protein sequence ID" value="MFD1676719.1"/>
    <property type="molecule type" value="Genomic_DNA"/>
</dbReference>
<dbReference type="InterPro" id="IPR006674">
    <property type="entry name" value="HD_domain"/>
</dbReference>
<dbReference type="Pfam" id="PF01966">
    <property type="entry name" value="HD"/>
    <property type="match status" value="1"/>
</dbReference>
<proteinExistence type="predicted"/>